<dbReference type="GO" id="GO:0043023">
    <property type="term" value="F:ribosomal large subunit binding"/>
    <property type="evidence" value="ECO:0007669"/>
    <property type="project" value="TreeGrafter"/>
</dbReference>
<dbReference type="InterPro" id="IPR043519">
    <property type="entry name" value="NT_sf"/>
</dbReference>
<evidence type="ECO:0000256" key="1">
    <source>
        <dbReference type="ARBA" id="ARBA00010574"/>
    </source>
</evidence>
<comment type="similarity">
    <text evidence="1">Belongs to the Iojap/RsfS family.</text>
</comment>
<dbReference type="GO" id="GO:0005739">
    <property type="term" value="C:mitochondrion"/>
    <property type="evidence" value="ECO:0007669"/>
    <property type="project" value="TreeGrafter"/>
</dbReference>
<sequence length="307" mass="35127">MNAFFELTQYQWRCFSSQPNRMFRPTTLACGIVSRHFRGLRPGQFSFLNKSQRVFYSNPGKNFISVGNADTDEDDIIEVFDLPVEPQFEENPEFEYVSQSVTECRYPFISNKRSRGGVFNLPEVVQFLRAEKFSDVVAIRIPEVACYGDFMVVATAKSNNHVYQASKILQELFKMKRASSDSIPSFEGLKERSEWVAVDLGNIILHMFAKVECRQRYDLESLWGIGPEFDEKTQGLEVPQSEVDSFPSMRLTQADWERIVAEREGLSGENVSSHASVNTIEKQAYFHPLISVFVVCNEVENAPFEST</sequence>
<dbReference type="Proteomes" id="UP000492820">
    <property type="component" value="Unassembled WGS sequence"/>
</dbReference>
<evidence type="ECO:0000313" key="2">
    <source>
        <dbReference type="EMBL" id="CDS22618.1"/>
    </source>
</evidence>
<gene>
    <name evidence="4" type="primary">EGR_03442</name>
    <name evidence="2" type="ORF">EgrG_001177900</name>
</gene>
<protein>
    <submittedName>
        <fullName evidence="2 4">Iojap protein</fullName>
    </submittedName>
</protein>
<dbReference type="WBParaSite" id="EgrG_001177900">
    <property type="protein sequence ID" value="EgrG_001177900"/>
    <property type="gene ID" value="EgrG_001177900"/>
</dbReference>
<evidence type="ECO:0000313" key="4">
    <source>
        <dbReference type="WBParaSite" id="EgrG_001177900"/>
    </source>
</evidence>
<evidence type="ECO:0000313" key="3">
    <source>
        <dbReference type="Proteomes" id="UP000492820"/>
    </source>
</evidence>
<dbReference type="NCBIfam" id="TIGR00090">
    <property type="entry name" value="rsfS_iojap_ybeB"/>
    <property type="match status" value="1"/>
</dbReference>
<dbReference type="GO" id="GO:0090071">
    <property type="term" value="P:negative regulation of ribosome biogenesis"/>
    <property type="evidence" value="ECO:0007669"/>
    <property type="project" value="TreeGrafter"/>
</dbReference>
<dbReference type="InterPro" id="IPR004394">
    <property type="entry name" value="Iojap/RsfS/C7orf30"/>
</dbReference>
<dbReference type="Gene3D" id="3.30.460.10">
    <property type="entry name" value="Beta Polymerase, domain 2"/>
    <property type="match status" value="1"/>
</dbReference>
<proteinExistence type="inferred from homology"/>
<accession>A0A068WR53</accession>
<dbReference type="Pfam" id="PF02410">
    <property type="entry name" value="RsfS"/>
    <property type="match status" value="1"/>
</dbReference>
<reference evidence="2 3" key="1">
    <citation type="journal article" date="2013" name="Nature">
        <title>The genomes of four tapeworm species reveal adaptations to parasitism.</title>
        <authorList>
            <person name="Tsai I.J."/>
            <person name="Zarowiecki M."/>
            <person name="Holroyd N."/>
            <person name="Garciarrubio A."/>
            <person name="Sanchez-Flores A."/>
            <person name="Brooks K.L."/>
            <person name="Tracey A."/>
            <person name="Bobes R.J."/>
            <person name="Fragoso G."/>
            <person name="Sciutto E."/>
            <person name="Aslett M."/>
            <person name="Beasley H."/>
            <person name="Bennett H.M."/>
            <person name="Cai J."/>
            <person name="Camicia F."/>
            <person name="Clark R."/>
            <person name="Cucher M."/>
            <person name="De Silva N."/>
            <person name="Day T.A."/>
            <person name="Deplazes P."/>
            <person name="Estrada K."/>
            <person name="Fernandez C."/>
            <person name="Holland P.W."/>
            <person name="Hou J."/>
            <person name="Hu S."/>
            <person name="Huckvale T."/>
            <person name="Hung S.S."/>
            <person name="Kamenetzky L."/>
            <person name="Keane J.A."/>
            <person name="Kiss F."/>
            <person name="Koziol U."/>
            <person name="Lambert O."/>
            <person name="Liu K."/>
            <person name="Luo X."/>
            <person name="Luo Y."/>
            <person name="Macchiaroli N."/>
            <person name="Nichol S."/>
            <person name="Paps J."/>
            <person name="Parkinson J."/>
            <person name="Pouchkina-Stantcheva N."/>
            <person name="Riddiford N."/>
            <person name="Rosenzvit M."/>
            <person name="Salinas G."/>
            <person name="Wasmuth J.D."/>
            <person name="Zamanian M."/>
            <person name="Zheng Y."/>
            <person name="Cai X."/>
            <person name="Soberon X."/>
            <person name="Olson P.D."/>
            <person name="Laclette J.P."/>
            <person name="Brehm K."/>
            <person name="Berriman M."/>
            <person name="Garciarrubio A."/>
            <person name="Bobes R.J."/>
            <person name="Fragoso G."/>
            <person name="Sanchez-Flores A."/>
            <person name="Estrada K."/>
            <person name="Cevallos M.A."/>
            <person name="Morett E."/>
            <person name="Gonzalez V."/>
            <person name="Portillo T."/>
            <person name="Ochoa-Leyva A."/>
            <person name="Jose M.V."/>
            <person name="Sciutto E."/>
            <person name="Landa A."/>
            <person name="Jimenez L."/>
            <person name="Valdes V."/>
            <person name="Carrero J.C."/>
            <person name="Larralde C."/>
            <person name="Morales-Montor J."/>
            <person name="Limon-Lason J."/>
            <person name="Soberon X."/>
            <person name="Laclette J.P."/>
        </authorList>
    </citation>
    <scope>NUCLEOTIDE SEQUENCE [LARGE SCALE GENOMIC DNA]</scope>
</reference>
<dbReference type="PANTHER" id="PTHR21043:SF0">
    <property type="entry name" value="MITOCHONDRIAL ASSEMBLY OF RIBOSOMAL LARGE SUBUNIT PROTEIN 1"/>
    <property type="match status" value="1"/>
</dbReference>
<reference evidence="4" key="3">
    <citation type="submission" date="2020-10" db="UniProtKB">
        <authorList>
            <consortium name="WormBaseParasite"/>
        </authorList>
    </citation>
    <scope>IDENTIFICATION</scope>
</reference>
<dbReference type="GO" id="GO:0017148">
    <property type="term" value="P:negative regulation of translation"/>
    <property type="evidence" value="ECO:0007669"/>
    <property type="project" value="TreeGrafter"/>
</dbReference>
<name>A0A068WR53_ECHGR</name>
<dbReference type="PANTHER" id="PTHR21043">
    <property type="entry name" value="IOJAP SUPERFAMILY ORTHOLOG"/>
    <property type="match status" value="1"/>
</dbReference>
<dbReference type="OrthoDB" id="21330at2759"/>
<dbReference type="EMBL" id="LK028587">
    <property type="protein sequence ID" value="CDS22618.1"/>
    <property type="molecule type" value="Genomic_DNA"/>
</dbReference>
<reference evidence="2" key="2">
    <citation type="submission" date="2014-06" db="EMBL/GenBank/DDBJ databases">
        <authorList>
            <person name="Aslett M."/>
        </authorList>
    </citation>
    <scope>NUCLEOTIDE SEQUENCE</scope>
</reference>
<dbReference type="SUPFAM" id="SSF81301">
    <property type="entry name" value="Nucleotidyltransferase"/>
    <property type="match status" value="1"/>
</dbReference>
<dbReference type="AlphaFoldDB" id="A0A068WR53"/>
<organism evidence="2">
    <name type="scientific">Echinococcus granulosus</name>
    <name type="common">Hydatid tapeworm</name>
    <dbReference type="NCBI Taxonomy" id="6210"/>
    <lineage>
        <taxon>Eukaryota</taxon>
        <taxon>Metazoa</taxon>
        <taxon>Spiralia</taxon>
        <taxon>Lophotrochozoa</taxon>
        <taxon>Platyhelminthes</taxon>
        <taxon>Cestoda</taxon>
        <taxon>Eucestoda</taxon>
        <taxon>Cyclophyllidea</taxon>
        <taxon>Taeniidae</taxon>
        <taxon>Echinococcus</taxon>
        <taxon>Echinococcus granulosus group</taxon>
    </lineage>
</organism>